<evidence type="ECO:0000313" key="1">
    <source>
        <dbReference type="EMBL" id="TWJ15780.1"/>
    </source>
</evidence>
<dbReference type="Proteomes" id="UP000321617">
    <property type="component" value="Unassembled WGS sequence"/>
</dbReference>
<dbReference type="AlphaFoldDB" id="A0A562VD31"/>
<dbReference type="Pfam" id="PF13941">
    <property type="entry name" value="MutL"/>
    <property type="match status" value="1"/>
</dbReference>
<dbReference type="NCBIfam" id="TIGR01319">
    <property type="entry name" value="glmL_fam"/>
    <property type="match status" value="1"/>
</dbReference>
<protein>
    <submittedName>
        <fullName evidence="1">Uncharacterized protein (TIGR01319 family)</fullName>
    </submittedName>
</protein>
<dbReference type="EMBL" id="VLLL01000005">
    <property type="protein sequence ID" value="TWJ15780.1"/>
    <property type="molecule type" value="Genomic_DNA"/>
</dbReference>
<comment type="caution">
    <text evidence="1">The sequence shown here is derived from an EMBL/GenBank/DDBJ whole genome shotgun (WGS) entry which is preliminary data.</text>
</comment>
<gene>
    <name evidence="1" type="ORF">LX16_1494</name>
</gene>
<dbReference type="InterPro" id="IPR043129">
    <property type="entry name" value="ATPase_NBD"/>
</dbReference>
<dbReference type="SUPFAM" id="SSF53067">
    <property type="entry name" value="Actin-like ATPase domain"/>
    <property type="match status" value="1"/>
</dbReference>
<proteinExistence type="predicted"/>
<reference evidence="1 2" key="1">
    <citation type="journal article" date="2013" name="Stand. Genomic Sci.">
        <title>Genomic Encyclopedia of Type Strains, Phase I: The one thousand microbial genomes (KMG-I) project.</title>
        <authorList>
            <person name="Kyrpides N.C."/>
            <person name="Woyke T."/>
            <person name="Eisen J.A."/>
            <person name="Garrity G."/>
            <person name="Lilburn T.G."/>
            <person name="Beck B.J."/>
            <person name="Whitman W.B."/>
            <person name="Hugenholtz P."/>
            <person name="Klenk H.P."/>
        </authorList>
    </citation>
    <scope>NUCLEOTIDE SEQUENCE [LARGE SCALE GENOMIC DNA]</scope>
    <source>
        <strain evidence="1 2">DSM 45044</strain>
    </source>
</reference>
<accession>A0A562VD31</accession>
<sequence length="462" mass="47215">MTTALLCADVGSTYTKAAAVDPADGRLLATATHRTTIESDVLAGLHAVVAAVRERLPRGVAAGELRVCSSAGGGLRLAVIGNEPLVTATAAHRAGLSAGAKVVHVAAGRLGPAEYTRLADSRPDILLLAGGTDGGDESVLRDHTVGLAAAVARDTRLRVPVVFAGNAVVAEEVTALLTGAGVPVTVVDNVLPVIGTLRPAPARLALREAFLRHVIAGKRLSASGDFPAMVRAATPDAVLAGVELLADGAGDGPGMGDLVVVDVGGATTDVYSVLTPDAELTGPRREVAGTAWRSRTVEGDLGMRHTAEGVVEAATEEGLLELDEAAGLAEAARRRAAAPGWLPDGPEEAARDLRLTELAMIVALRRHARGERLGGPDAPLRGGKDLREVRVVIGSGGVLRHHPDAMRALRAATASDTAGGYPLPTNPKTVIDVPYVLAAAGLLAGDHPRIGLELLRGSLLNT</sequence>
<dbReference type="RefSeq" id="WP_244615706.1">
    <property type="nucleotide sequence ID" value="NZ_BAABIJ010000001.1"/>
</dbReference>
<evidence type="ECO:0000313" key="2">
    <source>
        <dbReference type="Proteomes" id="UP000321617"/>
    </source>
</evidence>
<organism evidence="1 2">
    <name type="scientific">Stackebrandtia albiflava</name>
    <dbReference type="NCBI Taxonomy" id="406432"/>
    <lineage>
        <taxon>Bacteria</taxon>
        <taxon>Bacillati</taxon>
        <taxon>Actinomycetota</taxon>
        <taxon>Actinomycetes</taxon>
        <taxon>Glycomycetales</taxon>
        <taxon>Glycomycetaceae</taxon>
        <taxon>Stackebrandtia</taxon>
    </lineage>
</organism>
<name>A0A562VD31_9ACTN</name>
<dbReference type="InterPro" id="IPR006230">
    <property type="entry name" value="MutL"/>
</dbReference>
<dbReference type="PIRSF" id="PIRSF004729">
    <property type="entry name" value="MutL"/>
    <property type="match status" value="1"/>
</dbReference>
<keyword evidence="2" id="KW-1185">Reference proteome</keyword>